<evidence type="ECO:0008006" key="3">
    <source>
        <dbReference type="Google" id="ProtNLM"/>
    </source>
</evidence>
<reference evidence="1" key="1">
    <citation type="submission" date="2013-01" db="EMBL/GenBank/DDBJ databases">
        <title>Genome draft of Hydrogenophaga taeniospiralis 2K1.</title>
        <authorList>
            <person name="Gomila M."/>
            <person name="Lalucat J."/>
        </authorList>
    </citation>
    <scope>NUCLEOTIDE SEQUENCE</scope>
    <source>
        <strain evidence="1">CCUG 15921</strain>
    </source>
</reference>
<comment type="caution">
    <text evidence="1">The sequence shown here is derived from an EMBL/GenBank/DDBJ whole genome shotgun (WGS) entry which is preliminary data.</text>
</comment>
<name>A0A9X4S8M1_9BURK</name>
<accession>A0A9X4S8M1</accession>
<organism evidence="1 2">
    <name type="scientific">Hydrogenophaga taeniospiralis CCUG 15921</name>
    <dbReference type="NCBI Taxonomy" id="1281780"/>
    <lineage>
        <taxon>Bacteria</taxon>
        <taxon>Pseudomonadati</taxon>
        <taxon>Pseudomonadota</taxon>
        <taxon>Betaproteobacteria</taxon>
        <taxon>Burkholderiales</taxon>
        <taxon>Comamonadaceae</taxon>
        <taxon>Hydrogenophaga</taxon>
    </lineage>
</organism>
<dbReference type="Proteomes" id="UP001152876">
    <property type="component" value="Unassembled WGS sequence"/>
</dbReference>
<dbReference type="InterPro" id="IPR021317">
    <property type="entry name" value="DUF2917"/>
</dbReference>
<evidence type="ECO:0000313" key="1">
    <source>
        <dbReference type="EMBL" id="MDG5975605.1"/>
    </source>
</evidence>
<dbReference type="RefSeq" id="WP_084236046.1">
    <property type="nucleotide sequence ID" value="NZ_AOGK01000007.1"/>
</dbReference>
<evidence type="ECO:0000313" key="2">
    <source>
        <dbReference type="Proteomes" id="UP001152876"/>
    </source>
</evidence>
<gene>
    <name evidence="1" type="ORF">H010_10106</name>
</gene>
<proteinExistence type="predicted"/>
<dbReference type="AlphaFoldDB" id="A0A9X4S8M1"/>
<sequence>MSHPAASLSARRAPIGAWRLHPGHAMSLSPKKTAVLRIFCGQVWVTLGGPYQGAPNELGDRFLGPGDVLAVPPGAQLVMEPVARPDDAGPVHFDWSDAAASAAPSRFAREVASPARELGAALGQAGVATARVLRGLLGYSEFLAAGRGRVLGPYEAGHW</sequence>
<protein>
    <recommendedName>
        <fullName evidence="3">DUF2917 domain-containing protein</fullName>
    </recommendedName>
</protein>
<dbReference type="EMBL" id="AOGK01000007">
    <property type="protein sequence ID" value="MDG5975605.1"/>
    <property type="molecule type" value="Genomic_DNA"/>
</dbReference>
<dbReference type="OrthoDB" id="8899531at2"/>
<dbReference type="Pfam" id="PF11142">
    <property type="entry name" value="DUF2917"/>
    <property type="match status" value="1"/>
</dbReference>
<keyword evidence="2" id="KW-1185">Reference proteome</keyword>